<dbReference type="Pfam" id="PF01464">
    <property type="entry name" value="SLT"/>
    <property type="match status" value="1"/>
</dbReference>
<evidence type="ECO:0000259" key="2">
    <source>
        <dbReference type="Pfam" id="PF01464"/>
    </source>
</evidence>
<evidence type="ECO:0000313" key="3">
    <source>
        <dbReference type="EMBL" id="MFC4409486.1"/>
    </source>
</evidence>
<organism evidence="3 4">
    <name type="scientific">Chungangia koreensis</name>
    <dbReference type="NCBI Taxonomy" id="752657"/>
    <lineage>
        <taxon>Bacteria</taxon>
        <taxon>Bacillati</taxon>
        <taxon>Bacillota</taxon>
        <taxon>Bacilli</taxon>
        <taxon>Lactobacillales</taxon>
        <taxon>Chungangia</taxon>
    </lineage>
</organism>
<evidence type="ECO:0000256" key="1">
    <source>
        <dbReference type="ARBA" id="ARBA00007734"/>
    </source>
</evidence>
<proteinExistence type="inferred from homology"/>
<dbReference type="PROSITE" id="PS00922">
    <property type="entry name" value="TRANSGLYCOSYLASE"/>
    <property type="match status" value="1"/>
</dbReference>
<dbReference type="InterPro" id="IPR023346">
    <property type="entry name" value="Lysozyme-like_dom_sf"/>
</dbReference>
<dbReference type="Gene3D" id="1.10.530.10">
    <property type="match status" value="1"/>
</dbReference>
<protein>
    <submittedName>
        <fullName evidence="3">Lytic transglycosylase domain-containing protein</fullName>
    </submittedName>
</protein>
<name>A0ABV8X0L6_9LACT</name>
<dbReference type="PANTHER" id="PTHR37423:SF2">
    <property type="entry name" value="MEMBRANE-BOUND LYTIC MUREIN TRANSGLYCOSYLASE C"/>
    <property type="match status" value="1"/>
</dbReference>
<reference evidence="4" key="1">
    <citation type="journal article" date="2019" name="Int. J. Syst. Evol. Microbiol.">
        <title>The Global Catalogue of Microorganisms (GCM) 10K type strain sequencing project: providing services to taxonomists for standard genome sequencing and annotation.</title>
        <authorList>
            <consortium name="The Broad Institute Genomics Platform"/>
            <consortium name="The Broad Institute Genome Sequencing Center for Infectious Disease"/>
            <person name="Wu L."/>
            <person name="Ma J."/>
        </authorList>
    </citation>
    <scope>NUCLEOTIDE SEQUENCE [LARGE SCALE GENOMIC DNA]</scope>
    <source>
        <strain evidence="4">CCUG 59778</strain>
    </source>
</reference>
<comment type="similarity">
    <text evidence="1">Belongs to the transglycosylase Slt family.</text>
</comment>
<dbReference type="CDD" id="cd00254">
    <property type="entry name" value="LT-like"/>
    <property type="match status" value="1"/>
</dbReference>
<dbReference type="InterPro" id="IPR008258">
    <property type="entry name" value="Transglycosylase_SLT_dom_1"/>
</dbReference>
<evidence type="ECO:0000313" key="4">
    <source>
        <dbReference type="Proteomes" id="UP001595817"/>
    </source>
</evidence>
<dbReference type="EMBL" id="JBHSEC010000003">
    <property type="protein sequence ID" value="MFC4409486.1"/>
    <property type="molecule type" value="Genomic_DNA"/>
</dbReference>
<comment type="caution">
    <text evidence="3">The sequence shown here is derived from an EMBL/GenBank/DDBJ whole genome shotgun (WGS) entry which is preliminary data.</text>
</comment>
<keyword evidence="4" id="KW-1185">Reference proteome</keyword>
<sequence length="202" mass="21849">MEINALQTLGAVQTYAQSDTVSTVFNEMITELMDPDSMTESMSSQSQAFLNQSLNYSGIAPVFVPNDVSSQTSGFTSDGDWADLINQAAQKFNVPAKLIHSVIQQESSFNPQAVSQAGAAGLMQLMPGTAKFLGVEDRFDPGQNVMGGAKYLRQMLDQFDDRVDLALAAYNAGPGNVKKYGGIPPFQETQNYVKKVLSNFQG</sequence>
<dbReference type="PANTHER" id="PTHR37423">
    <property type="entry name" value="SOLUBLE LYTIC MUREIN TRANSGLYCOSYLASE-RELATED"/>
    <property type="match status" value="1"/>
</dbReference>
<accession>A0ABV8X0L6</accession>
<dbReference type="InterPro" id="IPR000189">
    <property type="entry name" value="Transglyc_AS"/>
</dbReference>
<dbReference type="SUPFAM" id="SSF53955">
    <property type="entry name" value="Lysozyme-like"/>
    <property type="match status" value="1"/>
</dbReference>
<gene>
    <name evidence="3" type="ORF">ACFOZY_03430</name>
</gene>
<dbReference type="Proteomes" id="UP001595817">
    <property type="component" value="Unassembled WGS sequence"/>
</dbReference>
<feature type="domain" description="Transglycosylase SLT" evidence="2">
    <location>
        <begin position="84"/>
        <end position="192"/>
    </location>
</feature>